<dbReference type="AlphaFoldDB" id="A0A2T3G987"/>
<feature type="domain" description="ABC transporter" evidence="3">
    <location>
        <begin position="11"/>
        <end position="246"/>
    </location>
</feature>
<dbReference type="Proteomes" id="UP000240228">
    <property type="component" value="Unassembled WGS sequence"/>
</dbReference>
<organism evidence="4 5">
    <name type="scientific">Bifidobacterium callitrichos</name>
    <dbReference type="NCBI Taxonomy" id="762209"/>
    <lineage>
        <taxon>Bacteria</taxon>
        <taxon>Bacillati</taxon>
        <taxon>Actinomycetota</taxon>
        <taxon>Actinomycetes</taxon>
        <taxon>Bifidobacteriales</taxon>
        <taxon>Bifidobacteriaceae</taxon>
        <taxon>Bifidobacterium</taxon>
    </lineage>
</organism>
<dbReference type="PROSITE" id="PS50893">
    <property type="entry name" value="ABC_TRANSPORTER_2"/>
    <property type="match status" value="1"/>
</dbReference>
<reference evidence="4 5" key="2">
    <citation type="submission" date="2018-03" db="EMBL/GenBank/DDBJ databases">
        <title>The comparative genomics of Bifidobacterium callitrichos reflects dietary carbohydrate utilization within the common marmoset gut.</title>
        <authorList>
            <person name="Rani A."/>
        </authorList>
    </citation>
    <scope>NUCLEOTIDE SEQUENCE [LARGE SCALE GENOMIC DNA]</scope>
    <source>
        <strain evidence="4 5">UMA51805</strain>
    </source>
</reference>
<dbReference type="GO" id="GO:0005524">
    <property type="term" value="F:ATP binding"/>
    <property type="evidence" value="ECO:0007669"/>
    <property type="project" value="UniProtKB-KW"/>
</dbReference>
<dbReference type="SUPFAM" id="SSF52540">
    <property type="entry name" value="P-loop containing nucleoside triphosphate hydrolases"/>
    <property type="match status" value="1"/>
</dbReference>
<dbReference type="Pfam" id="PF00005">
    <property type="entry name" value="ABC_tran"/>
    <property type="match status" value="1"/>
</dbReference>
<evidence type="ECO:0000256" key="1">
    <source>
        <dbReference type="ARBA" id="ARBA00022741"/>
    </source>
</evidence>
<keyword evidence="2 4" id="KW-0067">ATP-binding</keyword>
<evidence type="ECO:0000259" key="3">
    <source>
        <dbReference type="PROSITE" id="PS50893"/>
    </source>
</evidence>
<dbReference type="InterPro" id="IPR027417">
    <property type="entry name" value="P-loop_NTPase"/>
</dbReference>
<dbReference type="CDD" id="cd03216">
    <property type="entry name" value="ABC_Carb_Monos_I"/>
    <property type="match status" value="1"/>
</dbReference>
<protein>
    <submittedName>
        <fullName evidence="4">ABC transporter ATP-binding protein</fullName>
    </submittedName>
</protein>
<dbReference type="Gene3D" id="3.40.50.300">
    <property type="entry name" value="P-loop containing nucleotide triphosphate hydrolases"/>
    <property type="match status" value="1"/>
</dbReference>
<keyword evidence="5" id="KW-1185">Reference proteome</keyword>
<dbReference type="InterPro" id="IPR003439">
    <property type="entry name" value="ABC_transporter-like_ATP-bd"/>
</dbReference>
<evidence type="ECO:0000313" key="4">
    <source>
        <dbReference type="EMBL" id="PST45961.1"/>
    </source>
</evidence>
<sequence>MHRTGGEPPLLRLEDICIKFGFVEALKSVNLDINRQEVVAIVGDNGAGKSTLVKIIAGFLQPGFGHIYLNGEEVTIPSIRAADRMGIASVFQGQEFCDNLNVAANLFLGKEVNIGGVRDDEEMNSRARSVLKTLSSAIRVGSPIASLSTGQRQTVAIARTLLNDPQLILLDEPTAALSVMQTAEVLSYIKRLRSEGRTVVMVCHDLPDVFAVSDRIVVIRQGRISGVHRTVETSYEEIIAEIAGVATEHEYEEITESPKYGNMVRERKLIDRTMSAALDRNAKGYWAGNE</sequence>
<dbReference type="GO" id="GO:0016887">
    <property type="term" value="F:ATP hydrolysis activity"/>
    <property type="evidence" value="ECO:0007669"/>
    <property type="project" value="InterPro"/>
</dbReference>
<evidence type="ECO:0000256" key="2">
    <source>
        <dbReference type="ARBA" id="ARBA00022840"/>
    </source>
</evidence>
<evidence type="ECO:0000313" key="5">
    <source>
        <dbReference type="Proteomes" id="UP000240228"/>
    </source>
</evidence>
<dbReference type="InterPro" id="IPR050107">
    <property type="entry name" value="ABC_carbohydrate_import_ATPase"/>
</dbReference>
<gene>
    <name evidence="4" type="ORF">CPA40_08295</name>
</gene>
<dbReference type="PANTHER" id="PTHR43790">
    <property type="entry name" value="CARBOHYDRATE TRANSPORT ATP-BINDING PROTEIN MG119-RELATED"/>
    <property type="match status" value="1"/>
</dbReference>
<reference evidence="5" key="1">
    <citation type="submission" date="2017-09" db="EMBL/GenBank/DDBJ databases">
        <authorList>
            <person name="Sela D.A."/>
            <person name="Albert K."/>
        </authorList>
    </citation>
    <scope>NUCLEOTIDE SEQUENCE [LARGE SCALE GENOMIC DNA]</scope>
    <source>
        <strain evidence="5">UMA51805</strain>
    </source>
</reference>
<dbReference type="InterPro" id="IPR003593">
    <property type="entry name" value="AAA+_ATPase"/>
</dbReference>
<keyword evidence="1" id="KW-0547">Nucleotide-binding</keyword>
<dbReference type="RefSeq" id="WP_107044497.1">
    <property type="nucleotide sequence ID" value="NZ_NWTX01000015.1"/>
</dbReference>
<proteinExistence type="predicted"/>
<dbReference type="EMBL" id="NWTX01000015">
    <property type="protein sequence ID" value="PST45961.1"/>
    <property type="molecule type" value="Genomic_DNA"/>
</dbReference>
<dbReference type="SMART" id="SM00382">
    <property type="entry name" value="AAA"/>
    <property type="match status" value="1"/>
</dbReference>
<accession>A0A2T3G987</accession>
<comment type="caution">
    <text evidence="4">The sequence shown here is derived from an EMBL/GenBank/DDBJ whole genome shotgun (WGS) entry which is preliminary data.</text>
</comment>
<dbReference type="PANTHER" id="PTHR43790:SF8">
    <property type="entry name" value="SUGAR ABC TRANSPORTER ATP-BINDING PROTEIN"/>
    <property type="match status" value="1"/>
</dbReference>
<name>A0A2T3G987_9BIFI</name>